<sequence>MLLLRMSNPINLARVGSRKLKVEFCRNVHAGKMAKSSCAIICVRIIGILDLFIAVALIGVASFQFAKGSSLLNGPKSDSEKLIRLGCYASAIYIFLLIQVVMSIRLYRAAGKIVGRSMYAIKVFGWWREWSAIYLMAMLLHAMVVLMLMEEGQRRIISLISSLGHAFVRPIGIFLVGVFKRRLELQQFPKKDLPNSGEI</sequence>
<proteinExistence type="predicted"/>
<keyword evidence="1" id="KW-0812">Transmembrane</keyword>
<keyword evidence="1" id="KW-0472">Membrane</keyword>
<feature type="transmembrane region" description="Helical" evidence="1">
    <location>
        <begin position="127"/>
        <end position="149"/>
    </location>
</feature>
<comment type="caution">
    <text evidence="2">The sequence shown here is derived from an EMBL/GenBank/DDBJ whole genome shotgun (WGS) entry which is preliminary data.</text>
</comment>
<feature type="transmembrane region" description="Helical" evidence="1">
    <location>
        <begin position="155"/>
        <end position="179"/>
    </location>
</feature>
<gene>
    <name evidence="2" type="ORF">Fcan01_07653</name>
</gene>
<keyword evidence="3" id="KW-1185">Reference proteome</keyword>
<evidence type="ECO:0000256" key="1">
    <source>
        <dbReference type="SAM" id="Phobius"/>
    </source>
</evidence>
<organism evidence="2 3">
    <name type="scientific">Folsomia candida</name>
    <name type="common">Springtail</name>
    <dbReference type="NCBI Taxonomy" id="158441"/>
    <lineage>
        <taxon>Eukaryota</taxon>
        <taxon>Metazoa</taxon>
        <taxon>Ecdysozoa</taxon>
        <taxon>Arthropoda</taxon>
        <taxon>Hexapoda</taxon>
        <taxon>Collembola</taxon>
        <taxon>Entomobryomorpha</taxon>
        <taxon>Isotomoidea</taxon>
        <taxon>Isotomidae</taxon>
        <taxon>Proisotominae</taxon>
        <taxon>Folsomia</taxon>
    </lineage>
</organism>
<name>A0A226EJN9_FOLCA</name>
<feature type="transmembrane region" description="Helical" evidence="1">
    <location>
        <begin position="41"/>
        <end position="63"/>
    </location>
</feature>
<keyword evidence="1" id="KW-1133">Transmembrane helix</keyword>
<dbReference type="AlphaFoldDB" id="A0A226EJN9"/>
<dbReference type="Proteomes" id="UP000198287">
    <property type="component" value="Unassembled WGS sequence"/>
</dbReference>
<dbReference type="EMBL" id="LNIX01000003">
    <property type="protein sequence ID" value="OXA56786.1"/>
    <property type="molecule type" value="Genomic_DNA"/>
</dbReference>
<protein>
    <submittedName>
        <fullName evidence="2">Uncharacterized protein</fullName>
    </submittedName>
</protein>
<reference evidence="2 3" key="1">
    <citation type="submission" date="2015-12" db="EMBL/GenBank/DDBJ databases">
        <title>The genome of Folsomia candida.</title>
        <authorList>
            <person name="Faddeeva A."/>
            <person name="Derks M.F."/>
            <person name="Anvar Y."/>
            <person name="Smit S."/>
            <person name="Van Straalen N."/>
            <person name="Roelofs D."/>
        </authorList>
    </citation>
    <scope>NUCLEOTIDE SEQUENCE [LARGE SCALE GENOMIC DNA]</scope>
    <source>
        <strain evidence="2 3">VU population</strain>
        <tissue evidence="2">Whole body</tissue>
    </source>
</reference>
<feature type="transmembrane region" description="Helical" evidence="1">
    <location>
        <begin position="83"/>
        <end position="107"/>
    </location>
</feature>
<evidence type="ECO:0000313" key="3">
    <source>
        <dbReference type="Proteomes" id="UP000198287"/>
    </source>
</evidence>
<accession>A0A226EJN9</accession>
<evidence type="ECO:0000313" key="2">
    <source>
        <dbReference type="EMBL" id="OXA56786.1"/>
    </source>
</evidence>